<keyword evidence="6 11" id="KW-0547">Nucleotide-binding</keyword>
<evidence type="ECO:0000313" key="14">
    <source>
        <dbReference type="Proteomes" id="UP000603352"/>
    </source>
</evidence>
<keyword evidence="14" id="KW-1185">Reference proteome</keyword>
<evidence type="ECO:0000256" key="9">
    <source>
        <dbReference type="ARBA" id="ARBA00029962"/>
    </source>
</evidence>
<dbReference type="EMBL" id="BMDZ01000019">
    <property type="protein sequence ID" value="GGB38316.1"/>
    <property type="molecule type" value="Genomic_DNA"/>
</dbReference>
<dbReference type="HAMAP" id="MF_00165">
    <property type="entry name" value="Thymidylate_kinase"/>
    <property type="match status" value="1"/>
</dbReference>
<gene>
    <name evidence="11 13" type="primary">tmk</name>
    <name evidence="13" type="ORF">GCM10011505_19840</name>
</gene>
<reference evidence="14" key="1">
    <citation type="journal article" date="2019" name="Int. J. Syst. Evol. Microbiol.">
        <title>The Global Catalogue of Microorganisms (GCM) 10K type strain sequencing project: providing services to taxonomists for standard genome sequencing and annotation.</title>
        <authorList>
            <consortium name="The Broad Institute Genomics Platform"/>
            <consortium name="The Broad Institute Genome Sequencing Center for Infectious Disease"/>
            <person name="Wu L."/>
            <person name="Ma J."/>
        </authorList>
    </citation>
    <scope>NUCLEOTIDE SEQUENCE [LARGE SCALE GENOMIC DNA]</scope>
    <source>
        <strain evidence="14">CGMCC 1.10188</strain>
    </source>
</reference>
<dbReference type="GO" id="GO:0016301">
    <property type="term" value="F:kinase activity"/>
    <property type="evidence" value="ECO:0007669"/>
    <property type="project" value="UniProtKB-KW"/>
</dbReference>
<name>A0ABQ1IF33_9PROT</name>
<dbReference type="Proteomes" id="UP000603352">
    <property type="component" value="Unassembled WGS sequence"/>
</dbReference>
<dbReference type="NCBIfam" id="TIGR00041">
    <property type="entry name" value="DTMP_kinase"/>
    <property type="match status" value="1"/>
</dbReference>
<dbReference type="EC" id="2.7.4.9" evidence="2 11"/>
<dbReference type="InterPro" id="IPR027417">
    <property type="entry name" value="P-loop_NTPase"/>
</dbReference>
<keyword evidence="8 11" id="KW-0067">ATP-binding</keyword>
<dbReference type="SUPFAM" id="SSF52540">
    <property type="entry name" value="P-loop containing nucleoside triphosphate hydrolases"/>
    <property type="match status" value="1"/>
</dbReference>
<organism evidence="13 14">
    <name type="scientific">Tistrella bauzanensis</name>
    <dbReference type="NCBI Taxonomy" id="657419"/>
    <lineage>
        <taxon>Bacteria</taxon>
        <taxon>Pseudomonadati</taxon>
        <taxon>Pseudomonadota</taxon>
        <taxon>Alphaproteobacteria</taxon>
        <taxon>Geminicoccales</taxon>
        <taxon>Geminicoccaceae</taxon>
        <taxon>Tistrella</taxon>
    </lineage>
</organism>
<evidence type="ECO:0000256" key="2">
    <source>
        <dbReference type="ARBA" id="ARBA00012980"/>
    </source>
</evidence>
<feature type="binding site" evidence="11">
    <location>
        <begin position="12"/>
        <end position="19"/>
    </location>
    <ligand>
        <name>ATP</name>
        <dbReference type="ChEBI" id="CHEBI:30616"/>
    </ligand>
</feature>
<evidence type="ECO:0000256" key="1">
    <source>
        <dbReference type="ARBA" id="ARBA00009776"/>
    </source>
</evidence>
<comment type="function">
    <text evidence="11">Phosphorylation of dTMP to form dTDP in both de novo and salvage pathways of dTTP synthesis.</text>
</comment>
<evidence type="ECO:0000259" key="12">
    <source>
        <dbReference type="Pfam" id="PF02223"/>
    </source>
</evidence>
<evidence type="ECO:0000256" key="4">
    <source>
        <dbReference type="ARBA" id="ARBA00022679"/>
    </source>
</evidence>
<evidence type="ECO:0000256" key="10">
    <source>
        <dbReference type="ARBA" id="ARBA00048743"/>
    </source>
</evidence>
<dbReference type="Pfam" id="PF02223">
    <property type="entry name" value="Thymidylate_kin"/>
    <property type="match status" value="1"/>
</dbReference>
<evidence type="ECO:0000256" key="3">
    <source>
        <dbReference type="ARBA" id="ARBA00017144"/>
    </source>
</evidence>
<comment type="catalytic activity">
    <reaction evidence="10 11">
        <text>dTMP + ATP = dTDP + ADP</text>
        <dbReference type="Rhea" id="RHEA:13517"/>
        <dbReference type="ChEBI" id="CHEBI:30616"/>
        <dbReference type="ChEBI" id="CHEBI:58369"/>
        <dbReference type="ChEBI" id="CHEBI:63528"/>
        <dbReference type="ChEBI" id="CHEBI:456216"/>
        <dbReference type="EC" id="2.7.4.9"/>
    </reaction>
</comment>
<comment type="similarity">
    <text evidence="1 11">Belongs to the thymidylate kinase family.</text>
</comment>
<evidence type="ECO:0000256" key="6">
    <source>
        <dbReference type="ARBA" id="ARBA00022741"/>
    </source>
</evidence>
<dbReference type="InterPro" id="IPR039430">
    <property type="entry name" value="Thymidylate_kin-like_dom"/>
</dbReference>
<proteinExistence type="inferred from homology"/>
<evidence type="ECO:0000256" key="11">
    <source>
        <dbReference type="HAMAP-Rule" id="MF_00165"/>
    </source>
</evidence>
<dbReference type="PANTHER" id="PTHR10344:SF4">
    <property type="entry name" value="UMP-CMP KINASE 2, MITOCHONDRIAL"/>
    <property type="match status" value="1"/>
</dbReference>
<evidence type="ECO:0000256" key="5">
    <source>
        <dbReference type="ARBA" id="ARBA00022727"/>
    </source>
</evidence>
<comment type="caution">
    <text evidence="13">The sequence shown here is derived from an EMBL/GenBank/DDBJ whole genome shotgun (WGS) entry which is preliminary data.</text>
</comment>
<accession>A0ABQ1IF33</accession>
<protein>
    <recommendedName>
        <fullName evidence="3 11">Thymidylate kinase</fullName>
        <ecNumber evidence="2 11">2.7.4.9</ecNumber>
    </recommendedName>
    <alternativeName>
        <fullName evidence="9 11">dTMP kinase</fullName>
    </alternativeName>
</protein>
<feature type="domain" description="Thymidylate kinase-like" evidence="12">
    <location>
        <begin position="10"/>
        <end position="209"/>
    </location>
</feature>
<evidence type="ECO:0000313" key="13">
    <source>
        <dbReference type="EMBL" id="GGB38316.1"/>
    </source>
</evidence>
<dbReference type="RefSeq" id="WP_188577323.1">
    <property type="nucleotide sequence ID" value="NZ_BMDZ01000019.1"/>
</dbReference>
<keyword evidence="7 11" id="KW-0418">Kinase</keyword>
<dbReference type="InterPro" id="IPR018095">
    <property type="entry name" value="Thymidylate_kin_CS"/>
</dbReference>
<sequence>MTQRGRFITLEGGEGGGKSTQLRRLARSLRERGLEVIETREPGGAPGAEAIRPLLTQGDTARWDVLSETLLLAAARRNHLVETIRPALDAGQWVVSDRFIDSTRAYQGAARGLDTAIISTLEAWVLDGLMPDLTIILDIDPAIGLDRAGRRIETSAPASPGAGEDRFERMGLAFHQSLRAAFLDIAAAEPGRCAVVDAGDTADVVEARIRDLVIARLLPAADRG</sequence>
<evidence type="ECO:0000256" key="8">
    <source>
        <dbReference type="ARBA" id="ARBA00022840"/>
    </source>
</evidence>
<dbReference type="PANTHER" id="PTHR10344">
    <property type="entry name" value="THYMIDYLATE KINASE"/>
    <property type="match status" value="1"/>
</dbReference>
<dbReference type="CDD" id="cd01672">
    <property type="entry name" value="TMPK"/>
    <property type="match status" value="1"/>
</dbReference>
<dbReference type="Gene3D" id="3.40.50.300">
    <property type="entry name" value="P-loop containing nucleotide triphosphate hydrolases"/>
    <property type="match status" value="1"/>
</dbReference>
<dbReference type="InterPro" id="IPR018094">
    <property type="entry name" value="Thymidylate_kinase"/>
</dbReference>
<evidence type="ECO:0000256" key="7">
    <source>
        <dbReference type="ARBA" id="ARBA00022777"/>
    </source>
</evidence>
<dbReference type="PROSITE" id="PS01331">
    <property type="entry name" value="THYMIDYLATE_KINASE"/>
    <property type="match status" value="1"/>
</dbReference>
<keyword evidence="4 11" id="KW-0808">Transferase</keyword>
<keyword evidence="5 11" id="KW-0545">Nucleotide biosynthesis</keyword>